<gene>
    <name evidence="1" type="ORF">SAMN04487865_10671</name>
</gene>
<dbReference type="PANTHER" id="PTHR43355">
    <property type="entry name" value="FLAVIN REDUCTASE (NADPH)"/>
    <property type="match status" value="1"/>
</dbReference>
<feature type="non-terminal residue" evidence="1">
    <location>
        <position position="1"/>
    </location>
</feature>
<proteinExistence type="predicted"/>
<dbReference type="InterPro" id="IPR051606">
    <property type="entry name" value="Polyketide_Oxido-like"/>
</dbReference>
<dbReference type="RefSeq" id="WP_371258494.1">
    <property type="nucleotide sequence ID" value="NZ_FOSF01000067.1"/>
</dbReference>
<reference evidence="1 2" key="1">
    <citation type="submission" date="2016-10" db="EMBL/GenBank/DDBJ databases">
        <authorList>
            <person name="Varghese N."/>
            <person name="Submissions S."/>
        </authorList>
    </citation>
    <scope>NUCLEOTIDE SEQUENCE [LARGE SCALE GENOMIC DNA]</scope>
    <source>
        <strain evidence="1 2">22B</strain>
    </source>
</reference>
<accession>A0A662ZD94</accession>
<evidence type="ECO:0000313" key="2">
    <source>
        <dbReference type="Proteomes" id="UP000243374"/>
    </source>
</evidence>
<evidence type="ECO:0000313" key="1">
    <source>
        <dbReference type="EMBL" id="SFK39532.1"/>
    </source>
</evidence>
<dbReference type="Gene3D" id="3.40.50.720">
    <property type="entry name" value="NAD(P)-binding Rossmann-like Domain"/>
    <property type="match status" value="1"/>
</dbReference>
<dbReference type="EMBL" id="FOSF01000067">
    <property type="protein sequence ID" value="SFK39532.1"/>
    <property type="molecule type" value="Genomic_DNA"/>
</dbReference>
<dbReference type="InterPro" id="IPR036291">
    <property type="entry name" value="NAD(P)-bd_dom_sf"/>
</dbReference>
<keyword evidence="2" id="KW-1185">Reference proteome</keyword>
<dbReference type="GO" id="GO:0016646">
    <property type="term" value="F:oxidoreductase activity, acting on the CH-NH group of donors, NAD or NADP as acceptor"/>
    <property type="evidence" value="ECO:0007669"/>
    <property type="project" value="TreeGrafter"/>
</dbReference>
<protein>
    <submittedName>
        <fullName evidence="1">NAD(P)H-binding</fullName>
    </submittedName>
</protein>
<dbReference type="AlphaFoldDB" id="A0A662ZD94"/>
<organism evidence="1 2">
    <name type="scientific">Succinivibrio dextrinosolvens</name>
    <dbReference type="NCBI Taxonomy" id="83771"/>
    <lineage>
        <taxon>Bacteria</taxon>
        <taxon>Pseudomonadati</taxon>
        <taxon>Pseudomonadota</taxon>
        <taxon>Gammaproteobacteria</taxon>
        <taxon>Aeromonadales</taxon>
        <taxon>Succinivibrionaceae</taxon>
        <taxon>Succinivibrio</taxon>
    </lineage>
</organism>
<dbReference type="SUPFAM" id="SSF51735">
    <property type="entry name" value="NAD(P)-binding Rossmann-fold domains"/>
    <property type="match status" value="1"/>
</dbReference>
<dbReference type="PANTHER" id="PTHR43355:SF2">
    <property type="entry name" value="FLAVIN REDUCTASE (NADPH)"/>
    <property type="match status" value="1"/>
</dbReference>
<name>A0A662ZD94_9GAMM</name>
<sequence>PLHKEYTAKLCDLLKGTDTRLIVVGGAGSLYVNKEHTVQLYQTPEFPKEYLEIATSQVEELAYLRTRSDVAWTFFSPAAVFDPEGRYTGSYTLGGEEFILNSEGESYISYADYALALADEIENKKFVGKRFTAVGKK</sequence>
<dbReference type="Proteomes" id="UP000243374">
    <property type="component" value="Unassembled WGS sequence"/>
</dbReference>